<reference evidence="9 10" key="1">
    <citation type="submission" date="2020-06" db="EMBL/GenBank/DDBJ databases">
        <authorList>
            <person name="Li R."/>
            <person name="Bekaert M."/>
        </authorList>
    </citation>
    <scope>NUCLEOTIDE SEQUENCE [LARGE SCALE GENOMIC DNA]</scope>
    <source>
        <strain evidence="10">wild</strain>
    </source>
</reference>
<evidence type="ECO:0000256" key="7">
    <source>
        <dbReference type="PIRSR" id="PIRSR602403-1"/>
    </source>
</evidence>
<dbReference type="EMBL" id="CACVKT020000582">
    <property type="protein sequence ID" value="CAC5361054.1"/>
    <property type="molecule type" value="Genomic_DNA"/>
</dbReference>
<dbReference type="GO" id="GO:0034653">
    <property type="term" value="P:retinoic acid catabolic process"/>
    <property type="evidence" value="ECO:0007669"/>
    <property type="project" value="UniProtKB-ARBA"/>
</dbReference>
<keyword evidence="2 7" id="KW-0349">Heme</keyword>
<evidence type="ECO:0000256" key="3">
    <source>
        <dbReference type="ARBA" id="ARBA00022723"/>
    </source>
</evidence>
<evidence type="ECO:0000256" key="4">
    <source>
        <dbReference type="ARBA" id="ARBA00023002"/>
    </source>
</evidence>
<dbReference type="InterPro" id="IPR018247">
    <property type="entry name" value="EF_Hand_1_Ca_BS"/>
</dbReference>
<dbReference type="GO" id="GO:0004497">
    <property type="term" value="F:monooxygenase activity"/>
    <property type="evidence" value="ECO:0007669"/>
    <property type="project" value="UniProtKB-KW"/>
</dbReference>
<dbReference type="SUPFAM" id="SSF48264">
    <property type="entry name" value="Cytochrome P450"/>
    <property type="match status" value="1"/>
</dbReference>
<evidence type="ECO:0000313" key="10">
    <source>
        <dbReference type="Proteomes" id="UP000507470"/>
    </source>
</evidence>
<dbReference type="InterPro" id="IPR001128">
    <property type="entry name" value="Cyt_P450"/>
</dbReference>
<dbReference type="InterPro" id="IPR036396">
    <property type="entry name" value="Cyt_P450_sf"/>
</dbReference>
<dbReference type="PANTHER" id="PTHR24286:SF384">
    <property type="entry name" value="P450, PUTATIVE (EUROFUNG)-RELATED"/>
    <property type="match status" value="1"/>
</dbReference>
<comment type="similarity">
    <text evidence="1 8">Belongs to the cytochrome P450 family.</text>
</comment>
<dbReference type="GO" id="GO:0005506">
    <property type="term" value="F:iron ion binding"/>
    <property type="evidence" value="ECO:0007669"/>
    <property type="project" value="InterPro"/>
</dbReference>
<keyword evidence="3 7" id="KW-0479">Metal-binding</keyword>
<dbReference type="AlphaFoldDB" id="A0A6J8A662"/>
<dbReference type="PRINTS" id="PR00465">
    <property type="entry name" value="EP450IV"/>
</dbReference>
<keyword evidence="10" id="KW-1185">Reference proteome</keyword>
<name>A0A6J8A662_MYTCO</name>
<keyword evidence="5 7" id="KW-0408">Iron</keyword>
<protein>
    <submittedName>
        <fullName evidence="9">CYP26A</fullName>
    </submittedName>
</protein>
<evidence type="ECO:0000313" key="9">
    <source>
        <dbReference type="EMBL" id="CAC5361054.1"/>
    </source>
</evidence>
<evidence type="ECO:0000256" key="5">
    <source>
        <dbReference type="ARBA" id="ARBA00023004"/>
    </source>
</evidence>
<dbReference type="OrthoDB" id="1372046at2759"/>
<dbReference type="Proteomes" id="UP000507470">
    <property type="component" value="Unassembled WGS sequence"/>
</dbReference>
<proteinExistence type="inferred from homology"/>
<dbReference type="PROSITE" id="PS00086">
    <property type="entry name" value="CYTOCHROME_P450"/>
    <property type="match status" value="1"/>
</dbReference>
<dbReference type="GO" id="GO:0016125">
    <property type="term" value="P:sterol metabolic process"/>
    <property type="evidence" value="ECO:0007669"/>
    <property type="project" value="TreeGrafter"/>
</dbReference>
<evidence type="ECO:0000256" key="8">
    <source>
        <dbReference type="RuleBase" id="RU000461"/>
    </source>
</evidence>
<accession>A0A6J8A662</accession>
<keyword evidence="4 8" id="KW-0560">Oxidoreductase</keyword>
<gene>
    <name evidence="9" type="ORF">MCOR_3316</name>
</gene>
<organism evidence="9 10">
    <name type="scientific">Mytilus coruscus</name>
    <name type="common">Sea mussel</name>
    <dbReference type="NCBI Taxonomy" id="42192"/>
    <lineage>
        <taxon>Eukaryota</taxon>
        <taxon>Metazoa</taxon>
        <taxon>Spiralia</taxon>
        <taxon>Lophotrochozoa</taxon>
        <taxon>Mollusca</taxon>
        <taxon>Bivalvia</taxon>
        <taxon>Autobranchia</taxon>
        <taxon>Pteriomorphia</taxon>
        <taxon>Mytilida</taxon>
        <taxon>Mytiloidea</taxon>
        <taxon>Mytilidae</taxon>
        <taxon>Mytilinae</taxon>
        <taxon>Mytilus</taxon>
    </lineage>
</organism>
<evidence type="ECO:0000256" key="1">
    <source>
        <dbReference type="ARBA" id="ARBA00010617"/>
    </source>
</evidence>
<dbReference type="PROSITE" id="PS00018">
    <property type="entry name" value="EF_HAND_1"/>
    <property type="match status" value="1"/>
</dbReference>
<evidence type="ECO:0000256" key="2">
    <source>
        <dbReference type="ARBA" id="ARBA00022617"/>
    </source>
</evidence>
<dbReference type="Gene3D" id="1.10.630.10">
    <property type="entry name" value="Cytochrome P450"/>
    <property type="match status" value="1"/>
</dbReference>
<dbReference type="PRINTS" id="PR00385">
    <property type="entry name" value="P450"/>
</dbReference>
<dbReference type="Pfam" id="PF00067">
    <property type="entry name" value="p450"/>
    <property type="match status" value="1"/>
</dbReference>
<dbReference type="InterPro" id="IPR017972">
    <property type="entry name" value="Cyt_P450_CS"/>
</dbReference>
<dbReference type="InterPro" id="IPR002403">
    <property type="entry name" value="Cyt_P450_E_grp-IV"/>
</dbReference>
<evidence type="ECO:0000256" key="6">
    <source>
        <dbReference type="ARBA" id="ARBA00023033"/>
    </source>
</evidence>
<dbReference type="GO" id="GO:0016705">
    <property type="term" value="F:oxidoreductase activity, acting on paired donors, with incorporation or reduction of molecular oxygen"/>
    <property type="evidence" value="ECO:0007669"/>
    <property type="project" value="InterPro"/>
</dbReference>
<dbReference type="GO" id="GO:0020037">
    <property type="term" value="F:heme binding"/>
    <property type="evidence" value="ECO:0007669"/>
    <property type="project" value="InterPro"/>
</dbReference>
<comment type="cofactor">
    <cofactor evidence="7">
        <name>heme</name>
        <dbReference type="ChEBI" id="CHEBI:30413"/>
    </cofactor>
</comment>
<keyword evidence="6 8" id="KW-0503">Monooxygenase</keyword>
<sequence>MVNCPKTPPHNINTLVESLLYLKLKTNKCDMTDSSIFIRYNMECLIPPNCSSLTENNGVIEEFNTFTTVFFVQFALVRLIKELLIPLITPVLLTVICCHLWEVYNDCQRDSKSNLPLPPGGYGFPVFGETLGFLIQGKAFFDKRREKFGTLYKTHLLGKPTIRVIGVQNVKRILAGENDLVTAQWPTSTKLLLGDGSLTGSGGNIHNLRKKALFKAFSNTALEEYTKVVQSITKDCIEHWCTKRNILAHQESKSLTFEIACRVLLGIKMNKVEKTELLGHFDTFLSNLFSLPMQIPGLGLYKGLKARTVLLNKIGECIQKKEKHGSCDAFQDALSLLMDMSGTGRLSVTEIKDVGLELLFAGHETTASATVTIILQLTKNKDVVSKIEEELKSFGLSQSNYGDLNLEILNKMKYLSNVVKEAIRITPPIGGGYRKVLKTFEIDGYQIPEGWTVAYSIRDTHELGNELVLNPDKFEPDRWDSLQRRDNEHFLAFGGGRRGCAGKQFALLILKIFALEIVRSCQWTISNINPRMKILPVPHPADDLPATFTRKD</sequence>
<dbReference type="PANTHER" id="PTHR24286">
    <property type="entry name" value="CYTOCHROME P450 26"/>
    <property type="match status" value="1"/>
</dbReference>
<feature type="binding site" description="axial binding residue" evidence="7">
    <location>
        <position position="500"/>
    </location>
    <ligand>
        <name>heme</name>
        <dbReference type="ChEBI" id="CHEBI:30413"/>
    </ligand>
    <ligandPart>
        <name>Fe</name>
        <dbReference type="ChEBI" id="CHEBI:18248"/>
    </ligandPart>
</feature>